<dbReference type="EMBL" id="PEZD01000039">
    <property type="protein sequence ID" value="PIS17233.1"/>
    <property type="molecule type" value="Genomic_DNA"/>
</dbReference>
<dbReference type="PANTHER" id="PTHR34573">
    <property type="entry name" value="VKC DOMAIN-CONTAINING PROTEIN"/>
    <property type="match status" value="1"/>
</dbReference>
<sequence>MQKHFIPIAIILAALLIAGAFIYVKQGSASISIQEAGEKSIAFINQSIADQGVTASLIEVVDEDEVFRIHLKIADTEYDSFMTKSGKFLFPSGFNLEEQTVEETPLEGTSVEETTSYSDLDGFAQCLTEKGMKFYGSQTCGWCAQEKELFGDSMQYVDYVECLDEETGGATAACAAEGIYVAGGLGVPTWQLSSGEMSSGYKTLEELAELSGCPLQ</sequence>
<accession>A0A2H0WX48</accession>
<dbReference type="Gene3D" id="3.40.30.10">
    <property type="entry name" value="Glutaredoxin"/>
    <property type="match status" value="1"/>
</dbReference>
<proteinExistence type="predicted"/>
<name>A0A2H0WX48_9BACT</name>
<evidence type="ECO:0000313" key="1">
    <source>
        <dbReference type="EMBL" id="PIS17233.1"/>
    </source>
</evidence>
<gene>
    <name evidence="1" type="ORF">COT59_01770</name>
</gene>
<dbReference type="PANTHER" id="PTHR34573:SF1">
    <property type="entry name" value="VITAMIN K EPOXIDE REDUCTASE DOMAIN-CONTAINING PROTEIN"/>
    <property type="match status" value="1"/>
</dbReference>
<comment type="caution">
    <text evidence="1">The sequence shown here is derived from an EMBL/GenBank/DDBJ whole genome shotgun (WGS) entry which is preliminary data.</text>
</comment>
<evidence type="ECO:0008006" key="3">
    <source>
        <dbReference type="Google" id="ProtNLM"/>
    </source>
</evidence>
<dbReference type="Proteomes" id="UP000229675">
    <property type="component" value="Unassembled WGS sequence"/>
</dbReference>
<organism evidence="1 2">
    <name type="scientific">Candidatus Nealsonbacteria bacterium CG09_land_8_20_14_0_10_42_14</name>
    <dbReference type="NCBI Taxonomy" id="1974707"/>
    <lineage>
        <taxon>Bacteria</taxon>
        <taxon>Candidatus Nealsoniibacteriota</taxon>
    </lineage>
</organism>
<protein>
    <recommendedName>
        <fullName evidence="3">Thioredoxin-like fold domain-containing protein</fullName>
    </recommendedName>
</protein>
<evidence type="ECO:0000313" key="2">
    <source>
        <dbReference type="Proteomes" id="UP000229675"/>
    </source>
</evidence>
<dbReference type="AlphaFoldDB" id="A0A2H0WX48"/>
<reference evidence="2" key="1">
    <citation type="submission" date="2017-09" db="EMBL/GenBank/DDBJ databases">
        <title>Depth-based differentiation of microbial function through sediment-hosted aquifers and enrichment of novel symbionts in the deep terrestrial subsurface.</title>
        <authorList>
            <person name="Probst A.J."/>
            <person name="Ladd B."/>
            <person name="Jarett J.K."/>
            <person name="Geller-Mcgrath D.E."/>
            <person name="Sieber C.M.K."/>
            <person name="Emerson J.B."/>
            <person name="Anantharaman K."/>
            <person name="Thomas B.C."/>
            <person name="Malmstrom R."/>
            <person name="Stieglmeier M."/>
            <person name="Klingl A."/>
            <person name="Woyke T."/>
            <person name="Ryan C.M."/>
            <person name="Banfield J.F."/>
        </authorList>
    </citation>
    <scope>NUCLEOTIDE SEQUENCE [LARGE SCALE GENOMIC DNA]</scope>
</reference>